<dbReference type="STRING" id="1294142.CINTURNW_2550"/>
<keyword evidence="3" id="KW-1185">Reference proteome</keyword>
<dbReference type="AlphaFoldDB" id="U2PVF7"/>
<protein>
    <submittedName>
        <fullName evidence="2">N-acetyltransferase GCN5</fullName>
    </submittedName>
</protein>
<dbReference type="InterPro" id="IPR016181">
    <property type="entry name" value="Acyl_CoA_acyltransferase"/>
</dbReference>
<sequence length="160" mass="18455">MKIKRADLEDLEIVKHIVHTTIKEVYPHYYPNGVVNFFLNHHSENNIQKAIETEIVLLLNVDGTIVGTGSVHKNEINRVFVLPKFQGLGYGTKLLEKLENIIEKDYSKIILDSSLPAYNLYDKHGYLPVKYEKIITSNKDVLCFHTMEKLLKVHQSKEGH</sequence>
<dbReference type="OrthoDB" id="88131at2"/>
<accession>U2PVF7</accession>
<dbReference type="GO" id="GO:0016747">
    <property type="term" value="F:acyltransferase activity, transferring groups other than amino-acyl groups"/>
    <property type="evidence" value="ECO:0007669"/>
    <property type="project" value="InterPro"/>
</dbReference>
<dbReference type="Gene3D" id="3.40.630.30">
    <property type="match status" value="1"/>
</dbReference>
<dbReference type="CDD" id="cd04301">
    <property type="entry name" value="NAT_SF"/>
    <property type="match status" value="1"/>
</dbReference>
<dbReference type="InterPro" id="IPR000182">
    <property type="entry name" value="GNAT_dom"/>
</dbReference>
<comment type="caution">
    <text evidence="2">The sequence shown here is derived from an EMBL/GenBank/DDBJ whole genome shotgun (WGS) entry which is preliminary data.</text>
</comment>
<dbReference type="HOGENOM" id="CLU_087351_4_2_9"/>
<evidence type="ECO:0000313" key="3">
    <source>
        <dbReference type="Proteomes" id="UP000016721"/>
    </source>
</evidence>
<gene>
    <name evidence="2" type="ORF">CINTURNW_2550</name>
</gene>
<proteinExistence type="predicted"/>
<evidence type="ECO:0000313" key="2">
    <source>
        <dbReference type="EMBL" id="ERK30430.1"/>
    </source>
</evidence>
<dbReference type="PATRIC" id="fig|1294142.3.peg.2637"/>
<evidence type="ECO:0000259" key="1">
    <source>
        <dbReference type="PROSITE" id="PS51186"/>
    </source>
</evidence>
<dbReference type="SUPFAM" id="SSF55729">
    <property type="entry name" value="Acyl-CoA N-acyltransferases (Nat)"/>
    <property type="match status" value="1"/>
</dbReference>
<organism evidence="2 3">
    <name type="scientific">Clostridium intestinale URNW</name>
    <dbReference type="NCBI Taxonomy" id="1294142"/>
    <lineage>
        <taxon>Bacteria</taxon>
        <taxon>Bacillati</taxon>
        <taxon>Bacillota</taxon>
        <taxon>Clostridia</taxon>
        <taxon>Eubacteriales</taxon>
        <taxon>Clostridiaceae</taxon>
        <taxon>Clostridium</taxon>
    </lineage>
</organism>
<dbReference type="Proteomes" id="UP000016721">
    <property type="component" value="Unassembled WGS sequence"/>
</dbReference>
<dbReference type="eggNOG" id="COG0456">
    <property type="taxonomic scope" value="Bacteria"/>
</dbReference>
<feature type="domain" description="N-acetyltransferase" evidence="1">
    <location>
        <begin position="1"/>
        <end position="148"/>
    </location>
</feature>
<dbReference type="EMBL" id="APJA01000012">
    <property type="protein sequence ID" value="ERK30430.1"/>
    <property type="molecule type" value="Genomic_DNA"/>
</dbReference>
<reference evidence="2 3" key="1">
    <citation type="journal article" date="2013" name="Genome Announc.">
        <title>Draft Genome Sequence of the Hydrogen- and Ethanol-Producing Bacterium Clostridium intestinale Strain URNW.</title>
        <authorList>
            <person name="Lal S."/>
            <person name="Ramachandran U."/>
            <person name="Zhang X."/>
            <person name="Sparling R."/>
            <person name="Levin D.B."/>
        </authorList>
    </citation>
    <scope>NUCLEOTIDE SEQUENCE [LARGE SCALE GENOMIC DNA]</scope>
    <source>
        <strain evidence="2 3">URNW</strain>
    </source>
</reference>
<dbReference type="PROSITE" id="PS51186">
    <property type="entry name" value="GNAT"/>
    <property type="match status" value="1"/>
</dbReference>
<keyword evidence="2" id="KW-0808">Transferase</keyword>
<name>U2PVF7_9CLOT</name>
<dbReference type="Pfam" id="PF13673">
    <property type="entry name" value="Acetyltransf_10"/>
    <property type="match status" value="1"/>
</dbReference>
<dbReference type="RefSeq" id="WP_021802539.1">
    <property type="nucleotide sequence ID" value="NZ_KI273145.1"/>
</dbReference>